<feature type="region of interest" description="Disordered" evidence="1">
    <location>
        <begin position="408"/>
        <end position="428"/>
    </location>
</feature>
<proteinExistence type="predicted"/>
<feature type="compositionally biased region" description="Basic residues" evidence="1">
    <location>
        <begin position="1"/>
        <end position="13"/>
    </location>
</feature>
<dbReference type="KEGG" id="vg:15013267"/>
<dbReference type="GeneID" id="15013267"/>
<sequence>MATKKRSKKRRRQASAPTGASRISGKDNMSHPAYKRTAYMGRSNRFGGGAYSNSGINPAINAATPAAVAGGVGQIEAYINSLNKATHKRDHELRTGVADAIKGLAVKNDANTDRVIEMMSSIQSGNAMANMEVDSTPVDMDEAKRKAKREIIEEEQKIKDIKREGVAEEQRKQNEIKSLAEENSRRIIDEKEQEFTRKNREIEEKHEKFLGVISGFSGEMAAMRVDTGVLRSVVSNIENRVNELDQTNTQYHAETHKMSSDILESNREVHKKNYDYLQSIRQGSESRDGIIHGMLQDLMGTTRDAIQKNSETVGQIANTTTDIRGRVEDVGIAATHGIVNIALGMEEANRINIGLHGESRSGIGNVQSQLTNSESRMSGVEQMGNFFVNHVNGAGRSAQAQANNSHLFNGLQNDNQRGAAHHGQLQAPRTGVGFDPRQVLQIQGNFNYMNPADAQMVPRQQ</sequence>
<dbReference type="EMBL" id="HQ332143">
    <property type="protein sequence ID" value="AGH30818.1"/>
    <property type="molecule type" value="Genomic_DNA"/>
</dbReference>
<dbReference type="RefSeq" id="YP_007676623.1">
    <property type="nucleotide sequence ID" value="NC_020869.1"/>
</dbReference>
<evidence type="ECO:0000313" key="3">
    <source>
        <dbReference type="Proteomes" id="UP000202230"/>
    </source>
</evidence>
<evidence type="ECO:0000256" key="1">
    <source>
        <dbReference type="SAM" id="MobiDB-lite"/>
    </source>
</evidence>
<accession>M4QPN6</accession>
<organism evidence="2 3">
    <name type="scientific">Tetraselmis viridis virus S1</name>
    <dbReference type="NCBI Taxonomy" id="756285"/>
    <lineage>
        <taxon>Viruses</taxon>
        <taxon>Varidnaviria</taxon>
        <taxon>Bamfordvirae</taxon>
        <taxon>Preplasmiviricota</taxon>
        <taxon>Polisuviricotina</taxon>
        <taxon>Aquintoviricetes</taxon>
        <taxon>Archintovirales</taxon>
        <taxon>Phypoliviridae</taxon>
        <taxon>Tetrivirus</taxon>
        <taxon>Tetrivirus crimaeaense</taxon>
    </lineage>
</organism>
<name>M4QPN6_9VIRU</name>
<protein>
    <submittedName>
        <fullName evidence="2">Uncharacterized protein</fullName>
    </submittedName>
</protein>
<feature type="region of interest" description="Disordered" evidence="1">
    <location>
        <begin position="1"/>
        <end position="32"/>
    </location>
</feature>
<dbReference type="Proteomes" id="UP000202230">
    <property type="component" value="Segment"/>
</dbReference>
<gene>
    <name evidence="2" type="ORF">TVSG_00018</name>
</gene>
<reference evidence="2 3" key="1">
    <citation type="submission" date="2010-09" db="EMBL/GenBank/DDBJ databases">
        <title>The Genome Sequence of Tetraselmis viridis virus S1.</title>
        <authorList>
            <consortium name="The Broad Institute Genome Sequencing Platform"/>
            <person name="Henn M.R."/>
            <person name="Bratbak G."/>
            <person name="Levin J."/>
            <person name="Malboeuf C."/>
            <person name="Casali M."/>
            <person name="Russ C."/>
            <person name="Lennon N."/>
            <person name="Chapman S.B."/>
            <person name="Erlich R."/>
            <person name="Young S.K."/>
            <person name="Yandava C."/>
            <person name="Zeng Q."/>
            <person name="Fitzgerald M.F."/>
            <person name="Alvarado L."/>
            <person name="Anderson S."/>
            <person name="Berlin A."/>
            <person name="Chen Z."/>
            <person name="Freedman E."/>
            <person name="Gellesch M."/>
            <person name="Goldberg J."/>
            <person name="Green L."/>
            <person name="Griggs A."/>
            <person name="Gujja S."/>
            <person name="Heilman E."/>
            <person name="Heiman D."/>
            <person name="Hollinger A."/>
            <person name="Howarth C."/>
            <person name="Larson L."/>
            <person name="Mehta T."/>
            <person name="Neiman D."/>
            <person name="Pearson M."/>
            <person name="Roberts A."/>
            <person name="Ryan E."/>
            <person name="Saif S."/>
            <person name="Shea T."/>
            <person name="Shenoy N."/>
            <person name="Sisk P."/>
            <person name="Stolte C."/>
            <person name="Sykes S."/>
            <person name="White J."/>
            <person name="Haas B."/>
            <person name="Nusbaum C."/>
            <person name="Birren B."/>
        </authorList>
    </citation>
    <scope>NUCLEOTIDE SEQUENCE [LARGE SCALE GENOMIC DNA]</scope>
    <source>
        <strain evidence="2 3">S1</strain>
    </source>
</reference>
<keyword evidence="3" id="KW-1185">Reference proteome</keyword>
<evidence type="ECO:0000313" key="2">
    <source>
        <dbReference type="EMBL" id="AGH30818.1"/>
    </source>
</evidence>